<feature type="domain" description="Nucleolar GTP-binding protein 1 Rossman-fold" evidence="2">
    <location>
        <begin position="233"/>
        <end position="290"/>
    </location>
</feature>
<dbReference type="OrthoDB" id="147673at2157"/>
<dbReference type="Pfam" id="PF17835">
    <property type="entry name" value="NOG1_N"/>
    <property type="match status" value="1"/>
</dbReference>
<dbReference type="GO" id="GO:0005525">
    <property type="term" value="F:GTP binding"/>
    <property type="evidence" value="ECO:0007669"/>
    <property type="project" value="UniProtKB-KW"/>
</dbReference>
<evidence type="ECO:0000313" key="5">
    <source>
        <dbReference type="Proteomes" id="UP000219453"/>
    </source>
</evidence>
<feature type="domain" description="NOG1 N-terminal helical" evidence="3">
    <location>
        <begin position="3"/>
        <end position="162"/>
    </location>
</feature>
<dbReference type="AlphaFoldDB" id="A0A285NQU6"/>
<evidence type="ECO:0000259" key="2">
    <source>
        <dbReference type="Pfam" id="PF06858"/>
    </source>
</evidence>
<dbReference type="Gene3D" id="1.20.120.1190">
    <property type="match status" value="1"/>
</dbReference>
<evidence type="ECO:0000256" key="1">
    <source>
        <dbReference type="ARBA" id="ARBA00023134"/>
    </source>
</evidence>
<dbReference type="NCBIfam" id="TIGR00231">
    <property type="entry name" value="small_GTP"/>
    <property type="match status" value="1"/>
</dbReference>
<dbReference type="InterPro" id="IPR006073">
    <property type="entry name" value="GTP-bd"/>
</dbReference>
<proteinExistence type="predicted"/>
<evidence type="ECO:0000313" key="4">
    <source>
        <dbReference type="EMBL" id="SNZ11894.1"/>
    </source>
</evidence>
<keyword evidence="1" id="KW-0342">GTP-binding</keyword>
<dbReference type="Pfam" id="PF06858">
    <property type="entry name" value="NOG1"/>
    <property type="match status" value="1"/>
</dbReference>
<dbReference type="PANTHER" id="PTHR45759">
    <property type="entry name" value="NUCLEOLAR GTP-BINDING PROTEIN 1"/>
    <property type="match status" value="1"/>
</dbReference>
<evidence type="ECO:0000259" key="3">
    <source>
        <dbReference type="Pfam" id="PF17835"/>
    </source>
</evidence>
<name>A0A285NQU6_NATPI</name>
<reference evidence="4 5" key="1">
    <citation type="submission" date="2017-09" db="EMBL/GenBank/DDBJ databases">
        <authorList>
            <person name="Ehlers B."/>
            <person name="Leendertz F.H."/>
        </authorList>
    </citation>
    <scope>NUCLEOTIDE SEQUENCE [LARGE SCALE GENOMIC DNA]</scope>
    <source>
        <strain evidence="4 5">DSM 27208</strain>
    </source>
</reference>
<dbReference type="RefSeq" id="WP_097008412.1">
    <property type="nucleotide sequence ID" value="NZ_OBEJ01000002.1"/>
</dbReference>
<organism evidence="4 5">
    <name type="scientific">Natronoarchaeum philippinense</name>
    <dbReference type="NCBI Taxonomy" id="558529"/>
    <lineage>
        <taxon>Archaea</taxon>
        <taxon>Methanobacteriati</taxon>
        <taxon>Methanobacteriota</taxon>
        <taxon>Stenosarchaea group</taxon>
        <taxon>Halobacteria</taxon>
        <taxon>Halobacteriales</taxon>
        <taxon>Natronoarchaeaceae</taxon>
    </lineage>
</organism>
<dbReference type="EMBL" id="OBEJ01000002">
    <property type="protein sequence ID" value="SNZ11894.1"/>
    <property type="molecule type" value="Genomic_DNA"/>
</dbReference>
<dbReference type="Proteomes" id="UP000219453">
    <property type="component" value="Unassembled WGS sequence"/>
</dbReference>
<dbReference type="InterPro" id="IPR041623">
    <property type="entry name" value="NOG1_N"/>
</dbReference>
<dbReference type="Gene3D" id="3.40.50.300">
    <property type="entry name" value="P-loop containing nucleotide triphosphate hydrolases"/>
    <property type="match status" value="1"/>
</dbReference>
<dbReference type="CDD" id="cd01897">
    <property type="entry name" value="NOG"/>
    <property type="match status" value="1"/>
</dbReference>
<keyword evidence="5" id="KW-1185">Reference proteome</keyword>
<accession>A0A285NQU6</accession>
<dbReference type="InterPro" id="IPR010674">
    <property type="entry name" value="NOG1_Rossman_fold_dom"/>
</dbReference>
<protein>
    <submittedName>
        <fullName evidence="4">Nucleolar GTP-binding protein</fullName>
    </submittedName>
</protein>
<gene>
    <name evidence="4" type="ORF">SAMN06269185_1422</name>
</gene>
<dbReference type="InterPro" id="IPR027417">
    <property type="entry name" value="P-loop_NTPase"/>
</dbReference>
<dbReference type="PRINTS" id="PR00326">
    <property type="entry name" value="GTP1OBG"/>
</dbReference>
<dbReference type="InterPro" id="IPR005225">
    <property type="entry name" value="Small_GTP-bd"/>
</dbReference>
<keyword evidence="1" id="KW-0547">Nucleotide-binding</keyword>
<dbReference type="SUPFAM" id="SSF52540">
    <property type="entry name" value="P-loop containing nucleoside triphosphate hydrolases"/>
    <property type="match status" value="1"/>
</dbReference>
<sequence length="330" mass="36653">MIFEDLPTTPTSEELIDKAFSRAARSGRSKQGREAQESMTQTATNILSDNLQNVVTEWPDFETVDPFYRELADAIVDASDYGVDAGGIDALRQSLSEVTWASRQTRQIGEDAMAKMRKADEDLARKHRKQAFARMADVVEDVSENLLLINEARNDLRDLPDIRPDEPAIVVAGYPNVGKSSFVNDVTRARNETAEYPFTTRGIGVGHFERDHARYQIVDTPGLLDRPPEDRNEIESQAVSALEHLADCVLVVLDASMDCGYPIEVQLELRDAIAEQFADVPVITVCNKSDRSTDVEADHYMSVETGENVEAVLDAAVEAVDYEPELPFEG</sequence>